<keyword evidence="9" id="KW-0449">Lipoprotein</keyword>
<keyword evidence="4" id="KW-0597">Phosphoprotein</keyword>
<evidence type="ECO:0000256" key="4">
    <source>
        <dbReference type="ARBA" id="ARBA00022553"/>
    </source>
</evidence>
<keyword evidence="6" id="KW-0333">Golgi apparatus</keyword>
<evidence type="ECO:0000313" key="16">
    <source>
        <dbReference type="RefSeq" id="XP_032828213.1"/>
    </source>
</evidence>
<accession>A0AAJ7U4L7</accession>
<protein>
    <recommendedName>
        <fullName evidence="13">Ras-related protein Rab-43</fullName>
    </recommendedName>
</protein>
<dbReference type="Gene3D" id="3.40.50.300">
    <property type="entry name" value="P-loop containing nucleotide triphosphate hydrolases"/>
    <property type="match status" value="1"/>
</dbReference>
<evidence type="ECO:0000256" key="11">
    <source>
        <dbReference type="ARBA" id="ARBA00023329"/>
    </source>
</evidence>
<reference evidence="15 16" key="1">
    <citation type="submission" date="2025-04" db="UniProtKB">
        <authorList>
            <consortium name="RefSeq"/>
        </authorList>
    </citation>
    <scope>IDENTIFICATION</scope>
    <source>
        <tissue evidence="15 16">Sperm</tissue>
    </source>
</reference>
<dbReference type="SMART" id="SM00176">
    <property type="entry name" value="RAN"/>
    <property type="match status" value="1"/>
</dbReference>
<dbReference type="GO" id="GO:0003924">
    <property type="term" value="F:GTPase activity"/>
    <property type="evidence" value="ECO:0007669"/>
    <property type="project" value="InterPro"/>
</dbReference>
<evidence type="ECO:0000256" key="10">
    <source>
        <dbReference type="ARBA" id="ARBA00023289"/>
    </source>
</evidence>
<evidence type="ECO:0000256" key="2">
    <source>
        <dbReference type="ARBA" id="ARBA00006270"/>
    </source>
</evidence>
<keyword evidence="7" id="KW-0342">GTP-binding</keyword>
<dbReference type="InterPro" id="IPR050227">
    <property type="entry name" value="Rab"/>
</dbReference>
<dbReference type="SMART" id="SM00175">
    <property type="entry name" value="RAB"/>
    <property type="match status" value="1"/>
</dbReference>
<dbReference type="GO" id="GO:0005525">
    <property type="term" value="F:GTP binding"/>
    <property type="evidence" value="ECO:0007669"/>
    <property type="project" value="UniProtKB-KW"/>
</dbReference>
<sequence>MHDGEGGGACDFLFKVILVGDPDVGKTCVVQRFKSGIFLERQRNTIGVDFAMKTVDMQGKRIKLQIWDTAGQERFKTITQSYYRSANGAVLAYDITSRPSFLSVPRWIDDINRYAGHNLVQLLIGNKLDMAEGRQVSWEEGQELARRHGMLAALETSAKEADNVDEVFLRLAAELLARNGGPSVSDSRHGSLKLDSRAVGAGWGCGC</sequence>
<dbReference type="GeneID" id="116952717"/>
<dbReference type="RefSeq" id="XP_032828213.1">
    <property type="nucleotide sequence ID" value="XM_032972322.1"/>
</dbReference>
<dbReference type="PROSITE" id="PS51421">
    <property type="entry name" value="RAS"/>
    <property type="match status" value="1"/>
</dbReference>
<dbReference type="InterPro" id="IPR001806">
    <property type="entry name" value="Small_GTPase"/>
</dbReference>
<dbReference type="NCBIfam" id="TIGR00231">
    <property type="entry name" value="small_GTP"/>
    <property type="match status" value="1"/>
</dbReference>
<keyword evidence="5" id="KW-0547">Nucleotide-binding</keyword>
<dbReference type="PRINTS" id="PR00449">
    <property type="entry name" value="RASTRNSFRMNG"/>
</dbReference>
<evidence type="ECO:0000256" key="1">
    <source>
        <dbReference type="ARBA" id="ARBA00004616"/>
    </source>
</evidence>
<dbReference type="InterPro" id="IPR027417">
    <property type="entry name" value="P-loop_NTPase"/>
</dbReference>
<dbReference type="PANTHER" id="PTHR47977">
    <property type="entry name" value="RAS-RELATED PROTEIN RAB"/>
    <property type="match status" value="1"/>
</dbReference>
<comment type="similarity">
    <text evidence="2">Belongs to the small GTPase superfamily. Rab family.</text>
</comment>
<dbReference type="Pfam" id="PF00071">
    <property type="entry name" value="Ras"/>
    <property type="match status" value="1"/>
</dbReference>
<dbReference type="FunFam" id="3.40.50.300:FF:000803">
    <property type="entry name" value="Ras-related protein Rab-43"/>
    <property type="match status" value="1"/>
</dbReference>
<evidence type="ECO:0000313" key="14">
    <source>
        <dbReference type="Proteomes" id="UP001318040"/>
    </source>
</evidence>
<evidence type="ECO:0000256" key="5">
    <source>
        <dbReference type="ARBA" id="ARBA00022741"/>
    </source>
</evidence>
<comment type="subcellular location">
    <subcellularLocation>
        <location evidence="1">Cytoplasmic vesicle</location>
        <location evidence="1">Phagosome membrane</location>
        <topology evidence="1">Lipid-anchor</topology>
        <orientation evidence="1">Cytoplasmic side</orientation>
    </subcellularLocation>
    <subcellularLocation>
        <location evidence="12">Golgi apparatus</location>
        <location evidence="12">trans-Golgi network membrane</location>
        <topology evidence="12">Lipid-anchor</topology>
    </subcellularLocation>
</comment>
<dbReference type="SMART" id="SM00173">
    <property type="entry name" value="RAS"/>
    <property type="match status" value="1"/>
</dbReference>
<keyword evidence="11" id="KW-0968">Cytoplasmic vesicle</keyword>
<evidence type="ECO:0000313" key="15">
    <source>
        <dbReference type="RefSeq" id="XP_032828212.1"/>
    </source>
</evidence>
<dbReference type="CTD" id="339122"/>
<dbReference type="AlphaFoldDB" id="A0AAJ7U4L7"/>
<dbReference type="Proteomes" id="UP001318040">
    <property type="component" value="Chromosome 48"/>
</dbReference>
<keyword evidence="8" id="KW-0472">Membrane</keyword>
<dbReference type="RefSeq" id="XP_032828212.1">
    <property type="nucleotide sequence ID" value="XM_032972321.1"/>
</dbReference>
<evidence type="ECO:0000256" key="13">
    <source>
        <dbReference type="ARBA" id="ARBA00067841"/>
    </source>
</evidence>
<gene>
    <name evidence="15 16" type="primary">RAB43</name>
</gene>
<dbReference type="PROSITE" id="PS51419">
    <property type="entry name" value="RAB"/>
    <property type="match status" value="1"/>
</dbReference>
<keyword evidence="3" id="KW-0488">Methylation</keyword>
<evidence type="ECO:0000256" key="12">
    <source>
        <dbReference type="ARBA" id="ARBA00037864"/>
    </source>
</evidence>
<dbReference type="GO" id="GO:0005794">
    <property type="term" value="C:Golgi apparatus"/>
    <property type="evidence" value="ECO:0007669"/>
    <property type="project" value="UniProtKB-SubCell"/>
</dbReference>
<keyword evidence="14" id="KW-1185">Reference proteome</keyword>
<proteinExistence type="inferred from homology"/>
<evidence type="ECO:0000256" key="6">
    <source>
        <dbReference type="ARBA" id="ARBA00023034"/>
    </source>
</evidence>
<dbReference type="GO" id="GO:0030670">
    <property type="term" value="C:phagocytic vesicle membrane"/>
    <property type="evidence" value="ECO:0007669"/>
    <property type="project" value="UniProtKB-SubCell"/>
</dbReference>
<dbReference type="SUPFAM" id="SSF52540">
    <property type="entry name" value="P-loop containing nucleoside triphosphate hydrolases"/>
    <property type="match status" value="1"/>
</dbReference>
<keyword evidence="10" id="KW-0636">Prenylation</keyword>
<evidence type="ECO:0000256" key="8">
    <source>
        <dbReference type="ARBA" id="ARBA00023136"/>
    </source>
</evidence>
<organism evidence="14 16">
    <name type="scientific">Petromyzon marinus</name>
    <name type="common">Sea lamprey</name>
    <dbReference type="NCBI Taxonomy" id="7757"/>
    <lineage>
        <taxon>Eukaryota</taxon>
        <taxon>Metazoa</taxon>
        <taxon>Chordata</taxon>
        <taxon>Craniata</taxon>
        <taxon>Vertebrata</taxon>
        <taxon>Cyclostomata</taxon>
        <taxon>Hyperoartia</taxon>
        <taxon>Petromyzontiformes</taxon>
        <taxon>Petromyzontidae</taxon>
        <taxon>Petromyzon</taxon>
    </lineage>
</organism>
<evidence type="ECO:0000256" key="7">
    <source>
        <dbReference type="ARBA" id="ARBA00023134"/>
    </source>
</evidence>
<dbReference type="KEGG" id="pmrn:116952717"/>
<dbReference type="PROSITE" id="PS51420">
    <property type="entry name" value="RHO"/>
    <property type="match status" value="1"/>
</dbReference>
<evidence type="ECO:0000256" key="9">
    <source>
        <dbReference type="ARBA" id="ARBA00023288"/>
    </source>
</evidence>
<dbReference type="InterPro" id="IPR005225">
    <property type="entry name" value="Small_GTP-bd"/>
</dbReference>
<evidence type="ECO:0000256" key="3">
    <source>
        <dbReference type="ARBA" id="ARBA00022481"/>
    </source>
</evidence>
<name>A0AAJ7U4L7_PETMA</name>
<dbReference type="SMART" id="SM00174">
    <property type="entry name" value="RHO"/>
    <property type="match status" value="1"/>
</dbReference>